<sequence>METEKLKDRVEKLESKHKKMTIGLFVHDIILIALSVAVSYFFLDEGNFYRRESFNKRVKAFLLKMSSRDKKSAILVIN</sequence>
<feature type="transmembrane region" description="Helical" evidence="1">
    <location>
        <begin position="21"/>
        <end position="43"/>
    </location>
</feature>
<comment type="caution">
    <text evidence="2">The sequence shown here is derived from an EMBL/GenBank/DDBJ whole genome shotgun (WGS) entry which is preliminary data.</text>
</comment>
<dbReference type="AlphaFoldDB" id="A0AAJ2IYR5"/>
<gene>
    <name evidence="2" type="ORF">P7D34_06300</name>
</gene>
<evidence type="ECO:0000313" key="2">
    <source>
        <dbReference type="EMBL" id="MDT2666848.1"/>
    </source>
</evidence>
<evidence type="ECO:0000256" key="1">
    <source>
        <dbReference type="SAM" id="Phobius"/>
    </source>
</evidence>
<keyword evidence="1" id="KW-0472">Membrane</keyword>
<dbReference type="Proteomes" id="UP001257962">
    <property type="component" value="Unassembled WGS sequence"/>
</dbReference>
<protein>
    <submittedName>
        <fullName evidence="2">Uncharacterized protein</fullName>
    </submittedName>
</protein>
<accession>A0AAJ2IYR5</accession>
<dbReference type="EMBL" id="JARPYC010000004">
    <property type="protein sequence ID" value="MDT2666848.1"/>
    <property type="molecule type" value="Genomic_DNA"/>
</dbReference>
<organism evidence="2 3">
    <name type="scientific">Lactococcus petauri</name>
    <dbReference type="NCBI Taxonomy" id="1940789"/>
    <lineage>
        <taxon>Bacteria</taxon>
        <taxon>Bacillati</taxon>
        <taxon>Bacillota</taxon>
        <taxon>Bacilli</taxon>
        <taxon>Lactobacillales</taxon>
        <taxon>Streptococcaceae</taxon>
        <taxon>Lactococcus</taxon>
    </lineage>
</organism>
<dbReference type="RefSeq" id="WP_311793297.1">
    <property type="nucleotide sequence ID" value="NZ_JARPXS010000004.1"/>
</dbReference>
<keyword evidence="1" id="KW-1133">Transmembrane helix</keyword>
<keyword evidence="1" id="KW-0812">Transmembrane</keyword>
<reference evidence="2" key="1">
    <citation type="submission" date="2023-03" db="EMBL/GenBank/DDBJ databases">
        <authorList>
            <person name="Shen W."/>
            <person name="Cai J."/>
        </authorList>
    </citation>
    <scope>NUCLEOTIDE SEQUENCE</scope>
    <source>
        <strain evidence="2">Y3</strain>
    </source>
</reference>
<name>A0AAJ2IYR5_9LACT</name>
<evidence type="ECO:0000313" key="3">
    <source>
        <dbReference type="Proteomes" id="UP001257962"/>
    </source>
</evidence>
<proteinExistence type="predicted"/>